<sequence>MEIMILCICVACCLEPSSKFLVPFALHSFPKSQAGLVVGWWYDPLFIDETKSPGAFWEQFVWRPYLEIPFWNKVLEPRGFGHRKPFLCFLQHSLHSPTKPQGLCNDENFGLRYLQERPAEEANGQKQPALGWDPGRCQARQLPVTPEGLREKETAPSAKRRRKAPGPPTLNHRMAPPPRLQAVNGKKEQNKNTLNLKLRDITVREQEKWNRFRMRCFAPLAVFSQNYLDCVRKHSKEDNMLSIYS</sequence>
<evidence type="ECO:0000313" key="3">
    <source>
        <dbReference type="RefSeq" id="XP_070311016.1"/>
    </source>
</evidence>
<protein>
    <submittedName>
        <fullName evidence="3">Uncharacterized protein</fullName>
    </submittedName>
</protein>
<name>A0ABM4H618_ODOVR</name>
<gene>
    <name evidence="3" type="primary">LOC110145389</name>
</gene>
<dbReference type="RefSeq" id="XP_070311016.1">
    <property type="nucleotide sequence ID" value="XM_070454915.1"/>
</dbReference>
<feature type="region of interest" description="Disordered" evidence="1">
    <location>
        <begin position="142"/>
        <end position="189"/>
    </location>
</feature>
<keyword evidence="2" id="KW-1185">Reference proteome</keyword>
<reference evidence="2" key="1">
    <citation type="journal article" date="2022" name="J. Hered.">
        <title>A De Novo Chromosome-Level Genome Assembly of the White-Tailed Deer, Odocoileus Virginianus.</title>
        <authorList>
            <person name="London E.W."/>
            <person name="Roca A.L."/>
            <person name="Novakofski J.E."/>
            <person name="Mateus-Pinilla N.E."/>
        </authorList>
    </citation>
    <scope>NUCLEOTIDE SEQUENCE [LARGE SCALE GENOMIC DNA]</scope>
</reference>
<accession>A0ABM4H618</accession>
<dbReference type="GeneID" id="110145389"/>
<organism evidence="2 3">
    <name type="scientific">Odocoileus virginianus</name>
    <name type="common">White-tailed deer</name>
    <dbReference type="NCBI Taxonomy" id="9874"/>
    <lineage>
        <taxon>Eukaryota</taxon>
        <taxon>Metazoa</taxon>
        <taxon>Chordata</taxon>
        <taxon>Craniata</taxon>
        <taxon>Vertebrata</taxon>
        <taxon>Euteleostomi</taxon>
        <taxon>Mammalia</taxon>
        <taxon>Eutheria</taxon>
        <taxon>Laurasiatheria</taxon>
        <taxon>Artiodactyla</taxon>
        <taxon>Ruminantia</taxon>
        <taxon>Pecora</taxon>
        <taxon>Cervidae</taxon>
        <taxon>Odocoileinae</taxon>
        <taxon>Odocoileus</taxon>
    </lineage>
</organism>
<evidence type="ECO:0000256" key="1">
    <source>
        <dbReference type="SAM" id="MobiDB-lite"/>
    </source>
</evidence>
<evidence type="ECO:0000313" key="2">
    <source>
        <dbReference type="Proteomes" id="UP001652640"/>
    </source>
</evidence>
<dbReference type="Proteomes" id="UP001652640">
    <property type="component" value="Chromosome 25"/>
</dbReference>
<reference evidence="3" key="2">
    <citation type="submission" date="2025-08" db="UniProtKB">
        <authorList>
            <consortium name="RefSeq"/>
        </authorList>
    </citation>
    <scope>IDENTIFICATION</scope>
    <source>
        <tissue evidence="3">Tongue muscle</tissue>
    </source>
</reference>
<proteinExistence type="predicted"/>